<dbReference type="InterPro" id="IPR043128">
    <property type="entry name" value="Rev_trsase/Diguanyl_cyclase"/>
</dbReference>
<evidence type="ECO:0000313" key="3">
    <source>
        <dbReference type="Proteomes" id="UP000192660"/>
    </source>
</evidence>
<reference evidence="3" key="1">
    <citation type="submission" date="2017-04" db="EMBL/GenBank/DDBJ databases">
        <authorList>
            <person name="Varghese N."/>
            <person name="Submissions S."/>
        </authorList>
    </citation>
    <scope>NUCLEOTIDE SEQUENCE [LARGE SCALE GENOMIC DNA]</scope>
    <source>
        <strain evidence="3">DSM 9293</strain>
    </source>
</reference>
<dbReference type="Pfam" id="PF00990">
    <property type="entry name" value="GGDEF"/>
    <property type="match status" value="1"/>
</dbReference>
<sequence>MDHSPVVRCAHCGIALEQSVVHWHGEVYCCAGCVAQAQKVANQTKELEKLRLMVTVDPLTQMKARGQLEKTWASFSHPLHAAVLFVDIDHFKSLNDRWGHTAGDAVLSEVGRRLAIQLREGDACIRYGGDEFVILLPETSLSDAKRVAERIRSQIARRPFSIRGRSLRITISVGVSANSEKTPRSLTALLEEADQAMYAAKIDGRNRVGLASVFPRYDITHHGIPT</sequence>
<dbReference type="Proteomes" id="UP000192660">
    <property type="component" value="Unassembled WGS sequence"/>
</dbReference>
<dbReference type="SUPFAM" id="SSF55073">
    <property type="entry name" value="Nucleotide cyclase"/>
    <property type="match status" value="1"/>
</dbReference>
<dbReference type="SMART" id="SM00267">
    <property type="entry name" value="GGDEF"/>
    <property type="match status" value="1"/>
</dbReference>
<accession>A0A1W1WAG0</accession>
<feature type="domain" description="GGDEF" evidence="1">
    <location>
        <begin position="79"/>
        <end position="213"/>
    </location>
</feature>
<evidence type="ECO:0000259" key="1">
    <source>
        <dbReference type="PROSITE" id="PS50887"/>
    </source>
</evidence>
<proteinExistence type="predicted"/>
<dbReference type="InterPro" id="IPR000160">
    <property type="entry name" value="GGDEF_dom"/>
</dbReference>
<gene>
    <name evidence="2" type="ORF">SAMN00768000_0995</name>
</gene>
<dbReference type="AlphaFoldDB" id="A0A1W1WAG0"/>
<dbReference type="RefSeq" id="WP_020374274.1">
    <property type="nucleotide sequence ID" value="NZ_FWWY01000001.1"/>
</dbReference>
<dbReference type="FunFam" id="3.30.70.270:FF:000001">
    <property type="entry name" value="Diguanylate cyclase domain protein"/>
    <property type="match status" value="1"/>
</dbReference>
<keyword evidence="3" id="KW-1185">Reference proteome</keyword>
<dbReference type="PROSITE" id="PS50887">
    <property type="entry name" value="GGDEF"/>
    <property type="match status" value="1"/>
</dbReference>
<name>A0A1W1WAG0_SULTA</name>
<dbReference type="GO" id="GO:0052621">
    <property type="term" value="F:diguanylate cyclase activity"/>
    <property type="evidence" value="ECO:0007669"/>
    <property type="project" value="TreeGrafter"/>
</dbReference>
<dbReference type="InterPro" id="IPR050469">
    <property type="entry name" value="Diguanylate_Cyclase"/>
</dbReference>
<dbReference type="STRING" id="28034.BFX07_00310"/>
<dbReference type="CDD" id="cd01949">
    <property type="entry name" value="GGDEF"/>
    <property type="match status" value="1"/>
</dbReference>
<dbReference type="Gene3D" id="3.30.70.270">
    <property type="match status" value="1"/>
</dbReference>
<dbReference type="EMBL" id="FWWY01000001">
    <property type="protein sequence ID" value="SMC03264.1"/>
    <property type="molecule type" value="Genomic_DNA"/>
</dbReference>
<dbReference type="InterPro" id="IPR029787">
    <property type="entry name" value="Nucleotide_cyclase"/>
</dbReference>
<protein>
    <submittedName>
        <fullName evidence="2">Diguanylate cyclase (GGDEF) domain-containing protein</fullName>
    </submittedName>
</protein>
<organism evidence="2 3">
    <name type="scientific">Sulfobacillus thermosulfidooxidans (strain DSM 9293 / VKM B-1269 / AT-1)</name>
    <dbReference type="NCBI Taxonomy" id="929705"/>
    <lineage>
        <taxon>Bacteria</taxon>
        <taxon>Bacillati</taxon>
        <taxon>Bacillota</taxon>
        <taxon>Clostridia</taxon>
        <taxon>Eubacteriales</taxon>
        <taxon>Clostridiales Family XVII. Incertae Sedis</taxon>
        <taxon>Sulfobacillus</taxon>
    </lineage>
</organism>
<dbReference type="NCBIfam" id="TIGR00254">
    <property type="entry name" value="GGDEF"/>
    <property type="match status" value="1"/>
</dbReference>
<dbReference type="PANTHER" id="PTHR45138">
    <property type="entry name" value="REGULATORY COMPONENTS OF SENSORY TRANSDUCTION SYSTEM"/>
    <property type="match status" value="1"/>
</dbReference>
<evidence type="ECO:0000313" key="2">
    <source>
        <dbReference type="EMBL" id="SMC03264.1"/>
    </source>
</evidence>
<dbReference type="OrthoDB" id="9805474at2"/>
<dbReference type="PANTHER" id="PTHR45138:SF9">
    <property type="entry name" value="DIGUANYLATE CYCLASE DGCM-RELATED"/>
    <property type="match status" value="1"/>
</dbReference>